<gene>
    <name evidence="6" type="ORF">MHYMCMPASI_00148</name>
</gene>
<sequence>MRKHFFYLLLTISILALSGAYISEFFFGILPCQLCYYQRYAYFALLSFSLIFILKPDINKIVSLLTTFSILFTGFIISFFHSGVERHWFQYNSVCTSFSGPINSVEQIAKDIEGASIEACDILGPQFLGLTMANWNALLLGFLCCVTFFILQRSKIKTLCQRK</sequence>
<dbReference type="Pfam" id="PF02600">
    <property type="entry name" value="DsbB"/>
    <property type="match status" value="1"/>
</dbReference>
<comment type="caution">
    <text evidence="6">The sequence shown here is derived from an EMBL/GenBank/DDBJ whole genome shotgun (WGS) entry which is preliminary data.</text>
</comment>
<dbReference type="Gene3D" id="1.20.1550.10">
    <property type="entry name" value="DsbB-like"/>
    <property type="match status" value="1"/>
</dbReference>
<dbReference type="GO" id="GO:0006457">
    <property type="term" value="P:protein folding"/>
    <property type="evidence" value="ECO:0007669"/>
    <property type="project" value="InterPro"/>
</dbReference>
<feature type="transmembrane region" description="Helical" evidence="5">
    <location>
        <begin position="36"/>
        <end position="54"/>
    </location>
</feature>
<keyword evidence="2 5" id="KW-0812">Transmembrane</keyword>
<evidence type="ECO:0000313" key="6">
    <source>
        <dbReference type="EMBL" id="CAG7589452.1"/>
    </source>
</evidence>
<organism evidence="6 7">
    <name type="scientific">Hyalomma marginatum</name>
    <dbReference type="NCBI Taxonomy" id="34627"/>
    <lineage>
        <taxon>Eukaryota</taxon>
        <taxon>Metazoa</taxon>
        <taxon>Ecdysozoa</taxon>
        <taxon>Arthropoda</taxon>
        <taxon>Chelicerata</taxon>
        <taxon>Arachnida</taxon>
        <taxon>Acari</taxon>
        <taxon>Parasitiformes</taxon>
        <taxon>Ixodida</taxon>
        <taxon>Ixodoidea</taxon>
        <taxon>Ixodidae</taxon>
        <taxon>Hyalomminae</taxon>
        <taxon>Hyalomma</taxon>
    </lineage>
</organism>
<evidence type="ECO:0000313" key="7">
    <source>
        <dbReference type="Proteomes" id="UP000837675"/>
    </source>
</evidence>
<dbReference type="GO" id="GO:0016020">
    <property type="term" value="C:membrane"/>
    <property type="evidence" value="ECO:0007669"/>
    <property type="project" value="UniProtKB-SubCell"/>
</dbReference>
<evidence type="ECO:0000256" key="3">
    <source>
        <dbReference type="ARBA" id="ARBA00022989"/>
    </source>
</evidence>
<dbReference type="SUPFAM" id="SSF158442">
    <property type="entry name" value="DsbB-like"/>
    <property type="match status" value="1"/>
</dbReference>
<evidence type="ECO:0000256" key="1">
    <source>
        <dbReference type="ARBA" id="ARBA00004141"/>
    </source>
</evidence>
<dbReference type="GO" id="GO:0015035">
    <property type="term" value="F:protein-disulfide reductase activity"/>
    <property type="evidence" value="ECO:0007669"/>
    <property type="project" value="InterPro"/>
</dbReference>
<keyword evidence="3 5" id="KW-1133">Transmembrane helix</keyword>
<dbReference type="AlphaFoldDB" id="A0A8S4C0X9"/>
<dbReference type="InterPro" id="IPR023380">
    <property type="entry name" value="DsbB-like_sf"/>
</dbReference>
<dbReference type="InterPro" id="IPR003752">
    <property type="entry name" value="DiS_bond_form_DsbB/BdbC"/>
</dbReference>
<evidence type="ECO:0000256" key="4">
    <source>
        <dbReference type="ARBA" id="ARBA00023136"/>
    </source>
</evidence>
<evidence type="ECO:0000256" key="2">
    <source>
        <dbReference type="ARBA" id="ARBA00022692"/>
    </source>
</evidence>
<name>A0A8S4C0X9_9ACAR</name>
<accession>A0A8S4C0X9</accession>
<protein>
    <submittedName>
        <fullName evidence="6">Disulfide bond formation protein B</fullName>
    </submittedName>
</protein>
<dbReference type="EMBL" id="CAJVAF010000038">
    <property type="protein sequence ID" value="CAG7589452.1"/>
    <property type="molecule type" value="Genomic_DNA"/>
</dbReference>
<dbReference type="PIRSF" id="PIRSF033913">
    <property type="entry name" value="S-S_format_DsbB"/>
    <property type="match status" value="1"/>
</dbReference>
<comment type="subcellular location">
    <subcellularLocation>
        <location evidence="1">Membrane</location>
        <topology evidence="1">Multi-pass membrane protein</topology>
    </subcellularLocation>
</comment>
<evidence type="ECO:0000256" key="5">
    <source>
        <dbReference type="SAM" id="Phobius"/>
    </source>
</evidence>
<reference evidence="6" key="1">
    <citation type="submission" date="2021-06" db="EMBL/GenBank/DDBJ databases">
        <authorList>
            <person name="Nardi T."/>
            <person name="Nardi T."/>
        </authorList>
    </citation>
    <scope>NUCLEOTIDE SEQUENCE</scope>
</reference>
<keyword evidence="7" id="KW-1185">Reference proteome</keyword>
<dbReference type="InterPro" id="IPR024199">
    <property type="entry name" value="Uncharacterised_DsbB"/>
</dbReference>
<feature type="transmembrane region" description="Helical" evidence="5">
    <location>
        <begin position="133"/>
        <end position="151"/>
    </location>
</feature>
<keyword evidence="4 5" id="KW-0472">Membrane</keyword>
<feature type="transmembrane region" description="Helical" evidence="5">
    <location>
        <begin position="61"/>
        <end position="81"/>
    </location>
</feature>
<dbReference type="Proteomes" id="UP000837675">
    <property type="component" value="Unassembled WGS sequence"/>
</dbReference>
<proteinExistence type="predicted"/>